<dbReference type="OrthoDB" id="442176at2759"/>
<keyword evidence="14" id="KW-0460">Magnesium</keyword>
<dbReference type="Gene3D" id="2.40.320.10">
    <property type="entry name" value="Hypothetical Protein Pfu-838710-001"/>
    <property type="match status" value="1"/>
</dbReference>
<organism evidence="19 20">
    <name type="scientific">Botryosphaeria dothidea</name>
    <dbReference type="NCBI Taxonomy" id="55169"/>
    <lineage>
        <taxon>Eukaryota</taxon>
        <taxon>Fungi</taxon>
        <taxon>Dikarya</taxon>
        <taxon>Ascomycota</taxon>
        <taxon>Pezizomycotina</taxon>
        <taxon>Dothideomycetes</taxon>
        <taxon>Dothideomycetes incertae sedis</taxon>
        <taxon>Botryosphaeriales</taxon>
        <taxon>Botryosphaeriaceae</taxon>
        <taxon>Botryosphaeria</taxon>
    </lineage>
</organism>
<evidence type="ECO:0000256" key="15">
    <source>
        <dbReference type="ARBA" id="ARBA00022990"/>
    </source>
</evidence>
<comment type="cofactor">
    <cofactor evidence="1">
        <name>Mg(2+)</name>
        <dbReference type="ChEBI" id="CHEBI:18420"/>
    </cofactor>
</comment>
<dbReference type="PANTHER" id="PTHR14586:SF1">
    <property type="entry name" value="THIAMINE-TRIPHOSPHATASE"/>
    <property type="match status" value="1"/>
</dbReference>
<dbReference type="CDD" id="cd07758">
    <property type="entry name" value="ThTPase"/>
    <property type="match status" value="1"/>
</dbReference>
<evidence type="ECO:0000256" key="9">
    <source>
        <dbReference type="ARBA" id="ARBA00022679"/>
    </source>
</evidence>
<evidence type="ECO:0000256" key="2">
    <source>
        <dbReference type="ARBA" id="ARBA00002106"/>
    </source>
</evidence>
<comment type="similarity">
    <text evidence="4">Belongs to the ThTPase family.</text>
</comment>
<dbReference type="SUPFAM" id="SSF52540">
    <property type="entry name" value="P-loop containing nucleoside triphosphate hydrolases"/>
    <property type="match status" value="1"/>
</dbReference>
<sequence>MAEEEPSMSFIYVIGAPGSGKGTLCKRLAYDCNYHHLSIGDVLRRVTNSNPPEVDQNVINRVRDSKLLPIEELNSIMSKVFEDLKQEGVWKIMLDGFPRRLDQAKAFEALFKEPALVLFFDCPEEVAKHRFITRNIAGRDNDGGLFDRRYTEFMELNPEIVEFYESKKILVKVDTRGETEISYESVRDIMKKFASATMSASSVFRIANLEVERKFVNLTAKNLTLDGGSPHFRTLTAFRPQAFTDVYYDDKSNMLSSNGVWLRERDGNWQAKIRLGGDFNNSKFEEVTDLLEISRRLRALLGAKISDGPDDHFGLDILATLSTVRRSWLADGEFKIVLDTTDFGHTVGEVELERSIQFHTKVGLDVAQQKEAKMKEMDKMITRFMDHYSWAFCPGVPKGKLTAYFERFRKA</sequence>
<proteinExistence type="inferred from homology"/>
<evidence type="ECO:0000313" key="19">
    <source>
        <dbReference type="EMBL" id="KAF4311358.1"/>
    </source>
</evidence>
<evidence type="ECO:0000256" key="3">
    <source>
        <dbReference type="ARBA" id="ARBA00004496"/>
    </source>
</evidence>
<dbReference type="GO" id="GO:0019205">
    <property type="term" value="F:nucleobase-containing compound kinase activity"/>
    <property type="evidence" value="ECO:0007669"/>
    <property type="project" value="InterPro"/>
</dbReference>
<dbReference type="AlphaFoldDB" id="A0A8H4J5S5"/>
<keyword evidence="20" id="KW-1185">Reference proteome</keyword>
<dbReference type="GO" id="GO:0005524">
    <property type="term" value="F:ATP binding"/>
    <property type="evidence" value="ECO:0007669"/>
    <property type="project" value="InterPro"/>
</dbReference>
<keyword evidence="11" id="KW-0547">Nucleotide-binding</keyword>
<comment type="catalytic activity">
    <reaction evidence="16">
        <text>thiamine triphosphate + H2O = thiamine diphosphate + phosphate + H(+)</text>
        <dbReference type="Rhea" id="RHEA:11744"/>
        <dbReference type="ChEBI" id="CHEBI:15377"/>
        <dbReference type="ChEBI" id="CHEBI:15378"/>
        <dbReference type="ChEBI" id="CHEBI:43474"/>
        <dbReference type="ChEBI" id="CHEBI:58937"/>
        <dbReference type="ChEBI" id="CHEBI:58938"/>
        <dbReference type="EC" id="3.6.1.28"/>
    </reaction>
</comment>
<dbReference type="InterPro" id="IPR012177">
    <property type="entry name" value="ThTPase_euk"/>
</dbReference>
<evidence type="ECO:0000256" key="1">
    <source>
        <dbReference type="ARBA" id="ARBA00001946"/>
    </source>
</evidence>
<dbReference type="InterPro" id="IPR000850">
    <property type="entry name" value="Adenylat/UMP-CMP_kin"/>
</dbReference>
<comment type="similarity">
    <text evidence="17">Belongs to the adenylate kinase family.</text>
</comment>
<dbReference type="Pfam" id="PF01928">
    <property type="entry name" value="CYTH"/>
    <property type="match status" value="1"/>
</dbReference>
<dbReference type="GO" id="GO:0050333">
    <property type="term" value="F:thiamine triphosphate phosphatase activity"/>
    <property type="evidence" value="ECO:0007669"/>
    <property type="project" value="UniProtKB-EC"/>
</dbReference>
<evidence type="ECO:0000256" key="17">
    <source>
        <dbReference type="RuleBase" id="RU003330"/>
    </source>
</evidence>
<dbReference type="InterPro" id="IPR027417">
    <property type="entry name" value="P-loop_NTPase"/>
</dbReference>
<dbReference type="InterPro" id="IPR033469">
    <property type="entry name" value="CYTH-like_dom_sf"/>
</dbReference>
<comment type="subunit">
    <text evidence="5">Monomer.</text>
</comment>
<evidence type="ECO:0000313" key="20">
    <source>
        <dbReference type="Proteomes" id="UP000572817"/>
    </source>
</evidence>
<dbReference type="Gene3D" id="3.40.50.300">
    <property type="entry name" value="P-loop containing nucleotide triphosphate hydrolases"/>
    <property type="match status" value="1"/>
</dbReference>
<comment type="subcellular location">
    <subcellularLocation>
        <location evidence="3">Cytoplasm</location>
    </subcellularLocation>
</comment>
<keyword evidence="15" id="KW-0007">Acetylation</keyword>
<dbReference type="InterPro" id="IPR039582">
    <property type="entry name" value="THTPA"/>
</dbReference>
<protein>
    <recommendedName>
        <fullName evidence="7">Thiamine-triphosphatase</fullName>
        <ecNumber evidence="6">3.6.1.28</ecNumber>
    </recommendedName>
</protein>
<keyword evidence="10" id="KW-0479">Metal-binding</keyword>
<evidence type="ECO:0000256" key="13">
    <source>
        <dbReference type="ARBA" id="ARBA00022801"/>
    </source>
</evidence>
<comment type="function">
    <text evidence="2">Hydrolase highly specific for thiamine triphosphate (ThTP).</text>
</comment>
<evidence type="ECO:0000256" key="10">
    <source>
        <dbReference type="ARBA" id="ARBA00022723"/>
    </source>
</evidence>
<dbReference type="Proteomes" id="UP000572817">
    <property type="component" value="Unassembled WGS sequence"/>
</dbReference>
<dbReference type="PANTHER" id="PTHR14586">
    <property type="entry name" value="THIAMINE-TRIPHOSPHATASE"/>
    <property type="match status" value="1"/>
</dbReference>
<dbReference type="GO" id="GO:0042357">
    <property type="term" value="P:thiamine diphosphate metabolic process"/>
    <property type="evidence" value="ECO:0007669"/>
    <property type="project" value="TreeGrafter"/>
</dbReference>
<reference evidence="19" key="1">
    <citation type="submission" date="2020-04" db="EMBL/GenBank/DDBJ databases">
        <title>Genome Assembly and Annotation of Botryosphaeria dothidea sdau 11-99, a Latent Pathogen of Apple Fruit Ring Rot in China.</title>
        <authorList>
            <person name="Yu C."/>
            <person name="Diao Y."/>
            <person name="Lu Q."/>
            <person name="Zhao J."/>
            <person name="Cui S."/>
            <person name="Peng C."/>
            <person name="He B."/>
            <person name="Liu H."/>
        </authorList>
    </citation>
    <scope>NUCLEOTIDE SEQUENCE [LARGE SCALE GENOMIC DNA]</scope>
    <source>
        <strain evidence="19">Sdau11-99</strain>
    </source>
</reference>
<keyword evidence="9 17" id="KW-0808">Transferase</keyword>
<dbReference type="CDD" id="cd01428">
    <property type="entry name" value="ADK"/>
    <property type="match status" value="1"/>
</dbReference>
<dbReference type="GO" id="GO:0000287">
    <property type="term" value="F:magnesium ion binding"/>
    <property type="evidence" value="ECO:0007669"/>
    <property type="project" value="TreeGrafter"/>
</dbReference>
<dbReference type="InterPro" id="IPR023577">
    <property type="entry name" value="CYTH_domain"/>
</dbReference>
<dbReference type="InterPro" id="IPR033690">
    <property type="entry name" value="Adenylat_kinase_CS"/>
</dbReference>
<evidence type="ECO:0000256" key="16">
    <source>
        <dbReference type="ARBA" id="ARBA00048194"/>
    </source>
</evidence>
<dbReference type="PROSITE" id="PS00113">
    <property type="entry name" value="ADENYLATE_KINASE"/>
    <property type="match status" value="1"/>
</dbReference>
<evidence type="ECO:0000256" key="7">
    <source>
        <dbReference type="ARBA" id="ARBA00020088"/>
    </source>
</evidence>
<comment type="caution">
    <text evidence="19">The sequence shown here is derived from an EMBL/GenBank/DDBJ whole genome shotgun (WGS) entry which is preliminary data.</text>
</comment>
<dbReference type="PRINTS" id="PR00094">
    <property type="entry name" value="ADENYLTKNASE"/>
</dbReference>
<evidence type="ECO:0000256" key="4">
    <source>
        <dbReference type="ARBA" id="ARBA00008181"/>
    </source>
</evidence>
<evidence type="ECO:0000256" key="11">
    <source>
        <dbReference type="ARBA" id="ARBA00022741"/>
    </source>
</evidence>
<dbReference type="EMBL" id="WWBZ02000010">
    <property type="protein sequence ID" value="KAF4311358.1"/>
    <property type="molecule type" value="Genomic_DNA"/>
</dbReference>
<evidence type="ECO:0000256" key="5">
    <source>
        <dbReference type="ARBA" id="ARBA00011245"/>
    </source>
</evidence>
<dbReference type="Pfam" id="PF00406">
    <property type="entry name" value="ADK"/>
    <property type="match status" value="1"/>
</dbReference>
<evidence type="ECO:0000256" key="6">
    <source>
        <dbReference type="ARBA" id="ARBA00012378"/>
    </source>
</evidence>
<dbReference type="GO" id="GO:0006772">
    <property type="term" value="P:thiamine metabolic process"/>
    <property type="evidence" value="ECO:0007669"/>
    <property type="project" value="InterPro"/>
</dbReference>
<evidence type="ECO:0000259" key="18">
    <source>
        <dbReference type="Pfam" id="PF01928"/>
    </source>
</evidence>
<name>A0A8H4J5S5_9PEZI</name>
<evidence type="ECO:0000256" key="12">
    <source>
        <dbReference type="ARBA" id="ARBA00022777"/>
    </source>
</evidence>
<dbReference type="EC" id="3.6.1.28" evidence="6"/>
<keyword evidence="13" id="KW-0378">Hydrolase</keyword>
<keyword evidence="12 17" id="KW-0418">Kinase</keyword>
<gene>
    <name evidence="19" type="ORF">GTA08_BOTSDO13084</name>
</gene>
<evidence type="ECO:0000256" key="14">
    <source>
        <dbReference type="ARBA" id="ARBA00022842"/>
    </source>
</evidence>
<evidence type="ECO:0000256" key="8">
    <source>
        <dbReference type="ARBA" id="ARBA00022490"/>
    </source>
</evidence>
<dbReference type="SUPFAM" id="SSF55154">
    <property type="entry name" value="CYTH-like phosphatases"/>
    <property type="match status" value="1"/>
</dbReference>
<dbReference type="GO" id="GO:0005737">
    <property type="term" value="C:cytoplasm"/>
    <property type="evidence" value="ECO:0007669"/>
    <property type="project" value="UniProtKB-SubCell"/>
</dbReference>
<dbReference type="GO" id="GO:0006139">
    <property type="term" value="P:nucleobase-containing compound metabolic process"/>
    <property type="evidence" value="ECO:0007669"/>
    <property type="project" value="InterPro"/>
</dbReference>
<keyword evidence="8" id="KW-0963">Cytoplasm</keyword>
<accession>A0A8H4J5S5</accession>
<feature type="domain" description="CYTH" evidence="18">
    <location>
        <begin position="209"/>
        <end position="361"/>
    </location>
</feature>